<dbReference type="Gene3D" id="3.40.50.300">
    <property type="entry name" value="P-loop containing nucleotide triphosphate hydrolases"/>
    <property type="match status" value="1"/>
</dbReference>
<dbReference type="Pfam" id="PF01121">
    <property type="entry name" value="CoaE"/>
    <property type="match status" value="1"/>
</dbReference>
<dbReference type="PROSITE" id="PS51219">
    <property type="entry name" value="DPCK"/>
    <property type="match status" value="1"/>
</dbReference>
<reference evidence="3" key="1">
    <citation type="journal article" date="2014" name="Front. Microbiol.">
        <title>High frequency of phylogenetically diverse reductive dehalogenase-homologous genes in deep subseafloor sedimentary metagenomes.</title>
        <authorList>
            <person name="Kawai M."/>
            <person name="Futagami T."/>
            <person name="Toyoda A."/>
            <person name="Takaki Y."/>
            <person name="Nishi S."/>
            <person name="Hori S."/>
            <person name="Arai W."/>
            <person name="Tsubouchi T."/>
            <person name="Morono Y."/>
            <person name="Uchiyama I."/>
            <person name="Ito T."/>
            <person name="Fujiyama A."/>
            <person name="Inagaki F."/>
            <person name="Takami H."/>
        </authorList>
    </citation>
    <scope>NUCLEOTIDE SEQUENCE</scope>
    <source>
        <strain evidence="3">Expedition CK06-06</strain>
    </source>
</reference>
<keyword evidence="2" id="KW-0067">ATP-binding</keyword>
<evidence type="ECO:0000256" key="1">
    <source>
        <dbReference type="ARBA" id="ARBA00022741"/>
    </source>
</evidence>
<dbReference type="NCBIfam" id="TIGR00152">
    <property type="entry name" value="dephospho-CoA kinase"/>
    <property type="match status" value="1"/>
</dbReference>
<dbReference type="CDD" id="cd02022">
    <property type="entry name" value="DPCK"/>
    <property type="match status" value="1"/>
</dbReference>
<dbReference type="SUPFAM" id="SSF52540">
    <property type="entry name" value="P-loop containing nucleoside triphosphate hydrolases"/>
    <property type="match status" value="1"/>
</dbReference>
<organism evidence="3">
    <name type="scientific">marine sediment metagenome</name>
    <dbReference type="NCBI Taxonomy" id="412755"/>
    <lineage>
        <taxon>unclassified sequences</taxon>
        <taxon>metagenomes</taxon>
        <taxon>ecological metagenomes</taxon>
    </lineage>
</organism>
<dbReference type="InterPro" id="IPR027417">
    <property type="entry name" value="P-loop_NTPase"/>
</dbReference>
<evidence type="ECO:0000256" key="2">
    <source>
        <dbReference type="ARBA" id="ARBA00022840"/>
    </source>
</evidence>
<dbReference type="InterPro" id="IPR001977">
    <property type="entry name" value="Depp_CoAkinase"/>
</dbReference>
<dbReference type="GO" id="GO:0004140">
    <property type="term" value="F:dephospho-CoA kinase activity"/>
    <property type="evidence" value="ECO:0007669"/>
    <property type="project" value="InterPro"/>
</dbReference>
<gene>
    <name evidence="3" type="ORF">S12H4_12763</name>
</gene>
<evidence type="ECO:0000313" key="3">
    <source>
        <dbReference type="EMBL" id="GAI86151.1"/>
    </source>
</evidence>
<proteinExistence type="inferred from homology"/>
<dbReference type="PANTHER" id="PTHR10695:SF46">
    <property type="entry name" value="BIFUNCTIONAL COENZYME A SYNTHASE-RELATED"/>
    <property type="match status" value="1"/>
</dbReference>
<accession>X1T429</accession>
<sequence>MKIICLVGEIGTGKTTVAKILENLGADVIYSDYVAKIVSSKSAIKSELVKFFGKKILYRNGRLNRKKLANIVFSNRDKLERLNEIMLPQIVKEIKKILYQKEKLEKTSKPTIKKIRRTKKEDERIVVIEAPLLFITNLYKKCNEILYVTCPIDLRIERVASNMNLSEKEAKLRVEGQNLYIPIEKVNYIINNNKDMNYLKKEIKKYYKYIQDRYLFKSLF</sequence>
<dbReference type="AlphaFoldDB" id="X1T429"/>
<evidence type="ECO:0008006" key="4">
    <source>
        <dbReference type="Google" id="ProtNLM"/>
    </source>
</evidence>
<dbReference type="HAMAP" id="MF_00376">
    <property type="entry name" value="Dephospho_CoA_kinase"/>
    <property type="match status" value="1"/>
</dbReference>
<keyword evidence="1" id="KW-0547">Nucleotide-binding</keyword>
<comment type="caution">
    <text evidence="3">The sequence shown here is derived from an EMBL/GenBank/DDBJ whole genome shotgun (WGS) entry which is preliminary data.</text>
</comment>
<dbReference type="GO" id="GO:0005524">
    <property type="term" value="F:ATP binding"/>
    <property type="evidence" value="ECO:0007669"/>
    <property type="project" value="UniProtKB-KW"/>
</dbReference>
<dbReference type="EMBL" id="BARW01006091">
    <property type="protein sequence ID" value="GAI86151.1"/>
    <property type="molecule type" value="Genomic_DNA"/>
</dbReference>
<dbReference type="GO" id="GO:0015937">
    <property type="term" value="P:coenzyme A biosynthetic process"/>
    <property type="evidence" value="ECO:0007669"/>
    <property type="project" value="InterPro"/>
</dbReference>
<protein>
    <recommendedName>
        <fullName evidence="4">Dephospho-CoA kinase</fullName>
    </recommendedName>
</protein>
<dbReference type="PANTHER" id="PTHR10695">
    <property type="entry name" value="DEPHOSPHO-COA KINASE-RELATED"/>
    <property type="match status" value="1"/>
</dbReference>
<name>X1T429_9ZZZZ</name>